<dbReference type="EMBL" id="POUD01000430">
    <property type="protein sequence ID" value="PZG03404.1"/>
    <property type="molecule type" value="Genomic_DNA"/>
</dbReference>
<evidence type="ECO:0000256" key="2">
    <source>
        <dbReference type="ARBA" id="ARBA00022525"/>
    </source>
</evidence>
<keyword evidence="9" id="KW-1185">Reference proteome</keyword>
<evidence type="ECO:0008006" key="10">
    <source>
        <dbReference type="Google" id="ProtNLM"/>
    </source>
</evidence>
<dbReference type="PANTHER" id="PTHR38050:SF2">
    <property type="entry name" value="FERULOYL ESTERASE C-RELATED"/>
    <property type="match status" value="1"/>
</dbReference>
<evidence type="ECO:0000313" key="8">
    <source>
        <dbReference type="EMBL" id="PZG03404.1"/>
    </source>
</evidence>
<dbReference type="Proteomes" id="UP000249304">
    <property type="component" value="Unassembled WGS sequence"/>
</dbReference>
<dbReference type="SUPFAM" id="SSF53474">
    <property type="entry name" value="alpha/beta-Hydrolases"/>
    <property type="match status" value="1"/>
</dbReference>
<comment type="subcellular location">
    <subcellularLocation>
        <location evidence="1">Secreted</location>
    </subcellularLocation>
</comment>
<dbReference type="GO" id="GO:0030600">
    <property type="term" value="F:feruloyl esterase activity"/>
    <property type="evidence" value="ECO:0007669"/>
    <property type="project" value="InterPro"/>
</dbReference>
<evidence type="ECO:0000256" key="4">
    <source>
        <dbReference type="ARBA" id="ARBA00022729"/>
    </source>
</evidence>
<sequence>MVATPQAADGRMGWTLPRTGGPDDTAFLTALLEHLRRNLCVDERRQFAAGMSYGAAMAVSLVCAMDGRLSAVAAVAGLNIVRPCRQAAPTTIVAFHGTGDQVVPYQGGHPLRSAPRDLRSLGRLVTLEPVESAAEGWAARLGCTGRATARPAADVRLRRWRSCPGGATLALYTVEGGGHTWPGSADVPRLGPVSRDLDATAVILDAFDRAPSR</sequence>
<dbReference type="AlphaFoldDB" id="A0A2W2EF59"/>
<dbReference type="GO" id="GO:0005576">
    <property type="term" value="C:extracellular region"/>
    <property type="evidence" value="ECO:0007669"/>
    <property type="project" value="UniProtKB-SubCell"/>
</dbReference>
<comment type="caution">
    <text evidence="8">The sequence shown here is derived from an EMBL/GenBank/DDBJ whole genome shotgun (WGS) entry which is preliminary data.</text>
</comment>
<dbReference type="OrthoDB" id="9767239at2"/>
<proteinExistence type="predicted"/>
<dbReference type="PANTHER" id="PTHR38050">
    <property type="match status" value="1"/>
</dbReference>
<keyword evidence="7" id="KW-0624">Polysaccharide degradation</keyword>
<keyword evidence="3" id="KW-0858">Xylan degradation</keyword>
<dbReference type="Gene3D" id="3.40.50.1820">
    <property type="entry name" value="alpha/beta hydrolase"/>
    <property type="match status" value="1"/>
</dbReference>
<reference evidence="8 9" key="1">
    <citation type="submission" date="2018-01" db="EMBL/GenBank/DDBJ databases">
        <title>Draft genome sequence of Nonomuraea sp. KC333.</title>
        <authorList>
            <person name="Sahin N."/>
            <person name="Saygin H."/>
            <person name="Ay H."/>
        </authorList>
    </citation>
    <scope>NUCLEOTIDE SEQUENCE [LARGE SCALE GENOMIC DNA]</scope>
    <source>
        <strain evidence="8 9">KC333</strain>
    </source>
</reference>
<keyword evidence="5" id="KW-0378">Hydrolase</keyword>
<dbReference type="RefSeq" id="WP_111185321.1">
    <property type="nucleotide sequence ID" value="NZ_POUD01000430.1"/>
</dbReference>
<keyword evidence="2" id="KW-0964">Secreted</keyword>
<evidence type="ECO:0000256" key="6">
    <source>
        <dbReference type="ARBA" id="ARBA00023277"/>
    </source>
</evidence>
<keyword evidence="4" id="KW-0732">Signal</keyword>
<keyword evidence="6" id="KW-0119">Carbohydrate metabolism</keyword>
<name>A0A2W2EF59_9ACTN</name>
<organism evidence="8 9">
    <name type="scientific">Nonomuraea aridisoli</name>
    <dbReference type="NCBI Taxonomy" id="2070368"/>
    <lineage>
        <taxon>Bacteria</taxon>
        <taxon>Bacillati</taxon>
        <taxon>Actinomycetota</taxon>
        <taxon>Actinomycetes</taxon>
        <taxon>Streptosporangiales</taxon>
        <taxon>Streptosporangiaceae</taxon>
        <taxon>Nonomuraea</taxon>
    </lineage>
</organism>
<evidence type="ECO:0000313" key="9">
    <source>
        <dbReference type="Proteomes" id="UP000249304"/>
    </source>
</evidence>
<dbReference type="GO" id="GO:0045493">
    <property type="term" value="P:xylan catabolic process"/>
    <property type="evidence" value="ECO:0007669"/>
    <property type="project" value="UniProtKB-KW"/>
</dbReference>
<evidence type="ECO:0000256" key="3">
    <source>
        <dbReference type="ARBA" id="ARBA00022651"/>
    </source>
</evidence>
<dbReference type="InterPro" id="IPR029058">
    <property type="entry name" value="AB_hydrolase_fold"/>
</dbReference>
<dbReference type="InterPro" id="IPR043595">
    <property type="entry name" value="FaeB/C/D"/>
</dbReference>
<evidence type="ECO:0000256" key="1">
    <source>
        <dbReference type="ARBA" id="ARBA00004613"/>
    </source>
</evidence>
<accession>A0A2W2EF59</accession>
<evidence type="ECO:0000256" key="5">
    <source>
        <dbReference type="ARBA" id="ARBA00022801"/>
    </source>
</evidence>
<protein>
    <recommendedName>
        <fullName evidence="10">Polyhydroxybutyrate depolymerase</fullName>
    </recommendedName>
</protein>
<gene>
    <name evidence="8" type="ORF">C1J01_46000</name>
</gene>
<evidence type="ECO:0000256" key="7">
    <source>
        <dbReference type="ARBA" id="ARBA00023326"/>
    </source>
</evidence>